<sequence>MTTTPTAPTLAVDWTACQAHGLCAELLPDHMEPDEWGYPIVADGPIPRAALKRAKRAAADCPALALRLNAG</sequence>
<dbReference type="Gene3D" id="3.30.70.20">
    <property type="match status" value="1"/>
</dbReference>
<proteinExistence type="predicted"/>
<dbReference type="Proteomes" id="UP001271723">
    <property type="component" value="Unassembled WGS sequence"/>
</dbReference>
<comment type="caution">
    <text evidence="1">The sequence shown here is derived from an EMBL/GenBank/DDBJ whole genome shotgun (WGS) entry which is preliminary data.</text>
</comment>
<dbReference type="EMBL" id="JARAVY010000013">
    <property type="protein sequence ID" value="MDX2913081.1"/>
    <property type="molecule type" value="Genomic_DNA"/>
</dbReference>
<evidence type="ECO:0000313" key="1">
    <source>
        <dbReference type="EMBL" id="MDX2913081.1"/>
    </source>
</evidence>
<dbReference type="Pfam" id="PF13459">
    <property type="entry name" value="Fer4_15"/>
    <property type="match status" value="1"/>
</dbReference>
<protein>
    <submittedName>
        <fullName evidence="1">Ferredoxin</fullName>
    </submittedName>
</protein>
<accession>A0ABU4LCC1</accession>
<gene>
    <name evidence="1" type="ORF">PV517_30975</name>
</gene>
<dbReference type="RefSeq" id="WP_267299386.1">
    <property type="nucleotide sequence ID" value="NZ_JAGJBZ010000002.1"/>
</dbReference>
<reference evidence="1 2" key="1">
    <citation type="journal article" date="2023" name="Microb. Genom.">
        <title>Mesoterricola silvestris gen. nov., sp. nov., Mesoterricola sediminis sp. nov., Geothrix oryzae sp. nov., Geothrix edaphica sp. nov., Geothrix rubra sp. nov., and Geothrix limicola sp. nov., six novel members of Acidobacteriota isolated from soils.</title>
        <authorList>
            <person name="Weisberg A.J."/>
            <person name="Pearce E."/>
            <person name="Kramer C.G."/>
            <person name="Chang J.H."/>
            <person name="Clarke C.R."/>
        </authorList>
    </citation>
    <scope>NUCLEOTIDE SEQUENCE [LARGE SCALE GENOMIC DNA]</scope>
    <source>
        <strain evidence="1 2">NRRL_B-2795</strain>
    </source>
</reference>
<dbReference type="SUPFAM" id="SSF54862">
    <property type="entry name" value="4Fe-4S ferredoxins"/>
    <property type="match status" value="1"/>
</dbReference>
<organism evidence="1 2">
    <name type="scientific">Streptomyces griseiscabiei</name>
    <dbReference type="NCBI Taxonomy" id="2993540"/>
    <lineage>
        <taxon>Bacteria</taxon>
        <taxon>Bacillati</taxon>
        <taxon>Actinomycetota</taxon>
        <taxon>Actinomycetes</taxon>
        <taxon>Kitasatosporales</taxon>
        <taxon>Streptomycetaceae</taxon>
        <taxon>Streptomyces</taxon>
    </lineage>
</organism>
<evidence type="ECO:0000313" key="2">
    <source>
        <dbReference type="Proteomes" id="UP001271723"/>
    </source>
</evidence>
<name>A0ABU4LCC1_9ACTN</name>
<keyword evidence="2" id="KW-1185">Reference proteome</keyword>